<evidence type="ECO:0000313" key="1">
    <source>
        <dbReference type="EMBL" id="ESA06438.1"/>
    </source>
</evidence>
<accession>U9TJF1</accession>
<dbReference type="EMBL" id="KI291633">
    <property type="protein sequence ID" value="ESA06438.1"/>
    <property type="molecule type" value="Genomic_DNA"/>
</dbReference>
<dbReference type="AlphaFoldDB" id="U9TJF1"/>
<gene>
    <name evidence="1" type="ORF">GLOINDRAFT_34192</name>
</gene>
<dbReference type="HOGENOM" id="CLU_2886933_0_0_1"/>
<organism evidence="1">
    <name type="scientific">Rhizophagus irregularis (strain DAOM 181602 / DAOM 197198 / MUCL 43194)</name>
    <name type="common">Arbuscular mycorrhizal fungus</name>
    <name type="synonym">Glomus intraradices</name>
    <dbReference type="NCBI Taxonomy" id="747089"/>
    <lineage>
        <taxon>Eukaryota</taxon>
        <taxon>Fungi</taxon>
        <taxon>Fungi incertae sedis</taxon>
        <taxon>Mucoromycota</taxon>
        <taxon>Glomeromycotina</taxon>
        <taxon>Glomeromycetes</taxon>
        <taxon>Glomerales</taxon>
        <taxon>Glomeraceae</taxon>
        <taxon>Rhizophagus</taxon>
    </lineage>
</organism>
<protein>
    <submittedName>
        <fullName evidence="1">Uncharacterized protein</fullName>
    </submittedName>
</protein>
<proteinExistence type="predicted"/>
<name>U9TJF1_RHIID</name>
<sequence length="63" mass="7019">MSYEANDDQLGPVKGFSEMCFGKIEVSTQGNGISAKRNCFGEMGFGEKDFGEKSDTLFSYYLR</sequence>
<reference evidence="1" key="1">
    <citation type="submission" date="2013-07" db="EMBL/GenBank/DDBJ databases">
        <title>The genome of an arbuscular mycorrhizal fungus provides insights into the evolution of the oldest plant symbiosis.</title>
        <authorList>
            <consortium name="DOE Joint Genome Institute"/>
            <person name="Tisserant E."/>
            <person name="Malbreil M."/>
            <person name="Kuo A."/>
            <person name="Kohler A."/>
            <person name="Symeonidi A."/>
            <person name="Balestrini R."/>
            <person name="Charron P."/>
            <person name="Duensing N."/>
            <person name="Frei-dit-Frey N."/>
            <person name="Gianinazzi-Pearson V."/>
            <person name="Gilbert B."/>
            <person name="Handa Y."/>
            <person name="Hijri M."/>
            <person name="Kaul R."/>
            <person name="Kawaguchi M."/>
            <person name="Krajinski F."/>
            <person name="Lammers P."/>
            <person name="Lapierre D."/>
            <person name="Masclaux F.G."/>
            <person name="Murat C."/>
            <person name="Morin E."/>
            <person name="Ndikumana S."/>
            <person name="Pagni M."/>
            <person name="Petitpierre D."/>
            <person name="Requena N."/>
            <person name="Rosikiewicz P."/>
            <person name="Riley R."/>
            <person name="Saito K."/>
            <person name="San Clemente H."/>
            <person name="Shapiro H."/>
            <person name="van Tuinen D."/>
            <person name="Becard G."/>
            <person name="Bonfante P."/>
            <person name="Paszkowski U."/>
            <person name="Shachar-Hill Y."/>
            <person name="Young J.P."/>
            <person name="Sanders I.R."/>
            <person name="Henrissat B."/>
            <person name="Rensing S.A."/>
            <person name="Grigoriev I.V."/>
            <person name="Corradi N."/>
            <person name="Roux C."/>
            <person name="Martin F."/>
        </authorList>
    </citation>
    <scope>NUCLEOTIDE SEQUENCE</scope>
    <source>
        <strain evidence="1">DAOM 197198</strain>
    </source>
</reference>